<organism evidence="2 3">
    <name type="scientific">Neoroseomonas eburnea</name>
    <dbReference type="NCBI Taxonomy" id="1346889"/>
    <lineage>
        <taxon>Bacteria</taxon>
        <taxon>Pseudomonadati</taxon>
        <taxon>Pseudomonadota</taxon>
        <taxon>Alphaproteobacteria</taxon>
        <taxon>Acetobacterales</taxon>
        <taxon>Acetobacteraceae</taxon>
        <taxon>Neoroseomonas</taxon>
    </lineage>
</organism>
<dbReference type="Proteomes" id="UP001138709">
    <property type="component" value="Unassembled WGS sequence"/>
</dbReference>
<keyword evidence="3" id="KW-1185">Reference proteome</keyword>
<evidence type="ECO:0008006" key="4">
    <source>
        <dbReference type="Google" id="ProtNLM"/>
    </source>
</evidence>
<evidence type="ECO:0000313" key="3">
    <source>
        <dbReference type="Proteomes" id="UP001138709"/>
    </source>
</evidence>
<evidence type="ECO:0000256" key="1">
    <source>
        <dbReference type="SAM" id="MobiDB-lite"/>
    </source>
</evidence>
<feature type="region of interest" description="Disordered" evidence="1">
    <location>
        <begin position="23"/>
        <end position="50"/>
    </location>
</feature>
<dbReference type="RefSeq" id="WP_211846130.1">
    <property type="nucleotide sequence ID" value="NZ_JAAEDL010000007.1"/>
</dbReference>
<evidence type="ECO:0000313" key="2">
    <source>
        <dbReference type="EMBL" id="MBR0680597.1"/>
    </source>
</evidence>
<dbReference type="AlphaFoldDB" id="A0A9X9XA61"/>
<sequence>MAMDISPVSSLRAVSRIGAGSESRLSPSAAISGGLTTPRQIGRWGQEGPAAMETDRPFREWPIEQLAEQAALHAGNRKVLAGLLAEVTLRPGPRAKALRARLERMLDGAAGSAGADAPQAELRSLLAAAAAEIALLRARLQESEAALAARPAGPAEVVGELGPHRRVYLTPDAPSWLVAEVRRAFRRRYHPDTHPDLARRRRAEDVFKRAEAVFDEIEKLRDR</sequence>
<comment type="caution">
    <text evidence="2">The sequence shown here is derived from an EMBL/GenBank/DDBJ whole genome shotgun (WGS) entry which is preliminary data.</text>
</comment>
<reference evidence="2" key="2">
    <citation type="journal article" date="2021" name="Syst. Appl. Microbiol.">
        <title>Roseomonas hellenica sp. nov., isolated from roots of wild-growing Alkanna tinctoria.</title>
        <authorList>
            <person name="Rat A."/>
            <person name="Naranjo H.D."/>
            <person name="Lebbe L."/>
            <person name="Cnockaert M."/>
            <person name="Krigas N."/>
            <person name="Grigoriadou K."/>
            <person name="Maloupa E."/>
            <person name="Willems A."/>
        </authorList>
    </citation>
    <scope>NUCLEOTIDE SEQUENCE</scope>
    <source>
        <strain evidence="2">LMG 31228</strain>
    </source>
</reference>
<gene>
    <name evidence="2" type="ORF">GXW74_08870</name>
</gene>
<name>A0A9X9XA61_9PROT</name>
<protein>
    <recommendedName>
        <fullName evidence="4">J domain-containing protein</fullName>
    </recommendedName>
</protein>
<dbReference type="EMBL" id="JAAEDL010000007">
    <property type="protein sequence ID" value="MBR0680597.1"/>
    <property type="molecule type" value="Genomic_DNA"/>
</dbReference>
<accession>A0A9X9XA61</accession>
<reference evidence="2" key="1">
    <citation type="submission" date="2020-01" db="EMBL/GenBank/DDBJ databases">
        <authorList>
            <person name="Rat A."/>
        </authorList>
    </citation>
    <scope>NUCLEOTIDE SEQUENCE</scope>
    <source>
        <strain evidence="2">LMG 31228</strain>
    </source>
</reference>
<proteinExistence type="predicted"/>